<name>J9G3Z8_9ZZZZ</name>
<dbReference type="PANTHER" id="PTHR11946">
    <property type="entry name" value="VALYL-TRNA SYNTHETASES"/>
    <property type="match status" value="1"/>
</dbReference>
<evidence type="ECO:0000259" key="16">
    <source>
        <dbReference type="Pfam" id="PF10458"/>
    </source>
</evidence>
<dbReference type="Gene3D" id="1.10.287.380">
    <property type="entry name" value="Valyl-tRNA synthetase, C-terminal domain"/>
    <property type="match status" value="1"/>
</dbReference>
<evidence type="ECO:0000256" key="3">
    <source>
        <dbReference type="ARBA" id="ARBA00011245"/>
    </source>
</evidence>
<evidence type="ECO:0000256" key="1">
    <source>
        <dbReference type="ARBA" id="ARBA00004496"/>
    </source>
</evidence>
<dbReference type="GO" id="GO:0005524">
    <property type="term" value="F:ATP binding"/>
    <property type="evidence" value="ECO:0007669"/>
    <property type="project" value="UniProtKB-KW"/>
</dbReference>
<keyword evidence="6 17" id="KW-0436">Ligase</keyword>
<dbReference type="InterPro" id="IPR013155">
    <property type="entry name" value="M/V/L/I-tRNA-synth_anticd-bd"/>
</dbReference>
<evidence type="ECO:0000256" key="10">
    <source>
        <dbReference type="ARBA" id="ARBA00023054"/>
    </source>
</evidence>
<dbReference type="PANTHER" id="PTHR11946:SF109">
    <property type="entry name" value="VALINE--TRNA LIGASE"/>
    <property type="match status" value="1"/>
</dbReference>
<comment type="similarity">
    <text evidence="2">Belongs to the class-I aminoacyl-tRNA synthetase family.</text>
</comment>
<evidence type="ECO:0000313" key="17">
    <source>
        <dbReference type="EMBL" id="EJX01554.1"/>
    </source>
</evidence>
<evidence type="ECO:0000256" key="5">
    <source>
        <dbReference type="ARBA" id="ARBA00022490"/>
    </source>
</evidence>
<keyword evidence="9" id="KW-0648">Protein biosynthesis</keyword>
<evidence type="ECO:0000259" key="15">
    <source>
        <dbReference type="Pfam" id="PF08264"/>
    </source>
</evidence>
<dbReference type="SUPFAM" id="SSF50677">
    <property type="entry name" value="ValRS/IleRS/LeuRS editing domain"/>
    <property type="match status" value="1"/>
</dbReference>
<dbReference type="SUPFAM" id="SSF47323">
    <property type="entry name" value="Anticodon-binding domain of a subclass of class I aminoacyl-tRNA synthetases"/>
    <property type="match status" value="1"/>
</dbReference>
<dbReference type="PROSITE" id="PS00178">
    <property type="entry name" value="AA_TRNA_LIGASE_I"/>
    <property type="match status" value="1"/>
</dbReference>
<dbReference type="FunFam" id="3.40.50.620:FF:000032">
    <property type="entry name" value="Valine--tRNA ligase"/>
    <property type="match status" value="1"/>
</dbReference>
<comment type="subunit">
    <text evidence="3">Monomer.</text>
</comment>
<dbReference type="GO" id="GO:0006438">
    <property type="term" value="P:valyl-tRNA aminoacylation"/>
    <property type="evidence" value="ECO:0007669"/>
    <property type="project" value="InterPro"/>
</dbReference>
<organism evidence="17">
    <name type="scientific">gut metagenome</name>
    <dbReference type="NCBI Taxonomy" id="749906"/>
    <lineage>
        <taxon>unclassified sequences</taxon>
        <taxon>metagenomes</taxon>
        <taxon>organismal metagenomes</taxon>
    </lineage>
</organism>
<dbReference type="Pfam" id="PF00133">
    <property type="entry name" value="tRNA-synt_1"/>
    <property type="match status" value="1"/>
</dbReference>
<dbReference type="FunFam" id="1.10.287.380:FF:000001">
    <property type="entry name" value="Valine--tRNA ligase"/>
    <property type="match status" value="1"/>
</dbReference>
<sequence>MPERLAAPPYFLLFLPRIINYQYYISFRMELAKTYNPDEVEGKWYQYWSDHHLFSSKPDGREPYTVVIPPPNVTGVLHMGHMLNETIQDILVRRARMEGKNACWVPGTDHASIATEAKVVNRLAERGIKKTDLTRDEFLKHAWEWTDEHGGIILKQLRRVGASCDWDRTAFTMDEERSRSVIHVFVELYRKGLIYRGVRMVNWDPKAKTALSDEEVIYKEEHTKLYYMKYYVSEDDGTGATGEEGEVIHQDERGRYAVVATTRPETIMGDVAMCINPNDPKNQWLKGKKVIVPLVGRVIPVIEDEYVDIEFGTGCLKVTPAHDVNDYMLGEKYGLEAIDIFNDDATLSEVAGMYVGQDRFDVRNQIAKDLSEAGLMEKIEDYDNKIGCSERTGVPIEPKLSMQWFLKMQHFADLALPPVMNDEIKFYPTKYKNTYRHWLENIKDWCISRQLWWGHRIPAYYLPAGGFVVAETAEEALQLAREKSGDANLQLTDLRQDEDALDTWFSSWLWPISLFEGISDPKNEEFQYYYPTSDLVTGPDIIFFWVARMIMAGYEFTGKMPFKNVYFTGIVRDKLGRKMSKSLGNSPDPLDLIDRFGADGVRMGMMLAAPAGNDILFDEALCEQGRNFCNKIWNAFRLVQGWQVDENAAQPETARLAVEWFAAKLRHSAAEVADLYTKYRLSEALMEVYHLFWDEFSSWFLEMVKPAYGSPIDAQTYQAVLEAFNHLLHLLHPFMPFITEELWQHLEDRKEGESIMVSPQSIAAPETGDAALLAAIEAMKNVVTGVRSVRNAKNISPREVLDLQVVGANPIAAYDALVVKMAGVSGVAVVEAKGEGVTSFMVGTTEYAVPLGNLIDVEAELAKAEAELKHLEGFLVGVRKKLSNERFVNNAPAAVVDLERKKESDALSKIATLQETIASLKK</sequence>
<gene>
    <name evidence="17" type="ORF">EVA_10338</name>
</gene>
<evidence type="ECO:0000256" key="7">
    <source>
        <dbReference type="ARBA" id="ARBA00022741"/>
    </source>
</evidence>
<evidence type="ECO:0000256" key="4">
    <source>
        <dbReference type="ARBA" id="ARBA00013169"/>
    </source>
</evidence>
<dbReference type="GO" id="GO:0004832">
    <property type="term" value="F:valine-tRNA ligase activity"/>
    <property type="evidence" value="ECO:0007669"/>
    <property type="project" value="UniProtKB-EC"/>
</dbReference>
<protein>
    <recommendedName>
        <fullName evidence="4">valine--tRNA ligase</fullName>
        <ecNumber evidence="4">6.1.1.9</ecNumber>
    </recommendedName>
    <alternativeName>
        <fullName evidence="12">Valyl-tRNA synthetase</fullName>
    </alternativeName>
</protein>
<feature type="domain" description="Methionyl/Valyl/Leucyl/Isoleucyl-tRNA synthetase anticodon-binding" evidence="15">
    <location>
        <begin position="659"/>
        <end position="802"/>
    </location>
</feature>
<dbReference type="InterPro" id="IPR033705">
    <property type="entry name" value="Anticodon_Ia_Val"/>
</dbReference>
<dbReference type="HAMAP" id="MF_02004">
    <property type="entry name" value="Val_tRNA_synth_type1"/>
    <property type="match status" value="1"/>
</dbReference>
<dbReference type="CDD" id="cd00817">
    <property type="entry name" value="ValRS_core"/>
    <property type="match status" value="1"/>
</dbReference>
<dbReference type="InterPro" id="IPR009008">
    <property type="entry name" value="Val/Leu/Ile-tRNA-synth_edit"/>
</dbReference>
<dbReference type="InterPro" id="IPR019499">
    <property type="entry name" value="Val-tRNA_synth_tRNA-bd"/>
</dbReference>
<dbReference type="SUPFAM" id="SSF52374">
    <property type="entry name" value="Nucleotidylyl transferase"/>
    <property type="match status" value="1"/>
</dbReference>
<dbReference type="InterPro" id="IPR002300">
    <property type="entry name" value="aa-tRNA-synth_Ia"/>
</dbReference>
<evidence type="ECO:0000259" key="14">
    <source>
        <dbReference type="Pfam" id="PF00133"/>
    </source>
</evidence>
<dbReference type="AlphaFoldDB" id="J9G3Z8"/>
<keyword evidence="10" id="KW-0175">Coiled coil</keyword>
<comment type="subcellular location">
    <subcellularLocation>
        <location evidence="1">Cytoplasm</location>
    </subcellularLocation>
</comment>
<reference evidence="17" key="1">
    <citation type="journal article" date="2012" name="PLoS ONE">
        <title>Gene sets for utilization of primary and secondary nutrition supplies in the distal gut of endangered iberian lynx.</title>
        <authorList>
            <person name="Alcaide M."/>
            <person name="Messina E."/>
            <person name="Richter M."/>
            <person name="Bargiela R."/>
            <person name="Peplies J."/>
            <person name="Huws S.A."/>
            <person name="Newbold C.J."/>
            <person name="Golyshin P.N."/>
            <person name="Simon M.A."/>
            <person name="Lopez G."/>
            <person name="Yakimov M.M."/>
            <person name="Ferrer M."/>
        </authorList>
    </citation>
    <scope>NUCLEOTIDE SEQUENCE</scope>
</reference>
<dbReference type="SUPFAM" id="SSF46589">
    <property type="entry name" value="tRNA-binding arm"/>
    <property type="match status" value="1"/>
</dbReference>
<accession>J9G3Z8</accession>
<dbReference type="EMBL" id="AMCI01002909">
    <property type="protein sequence ID" value="EJX01554.1"/>
    <property type="molecule type" value="Genomic_DNA"/>
</dbReference>
<dbReference type="InterPro" id="IPR014729">
    <property type="entry name" value="Rossmann-like_a/b/a_fold"/>
</dbReference>
<evidence type="ECO:0000256" key="13">
    <source>
        <dbReference type="ARBA" id="ARBA00047552"/>
    </source>
</evidence>
<dbReference type="Gene3D" id="3.90.740.10">
    <property type="entry name" value="Valyl/Leucyl/Isoleucyl-tRNA synthetase, editing domain"/>
    <property type="match status" value="1"/>
</dbReference>
<dbReference type="InterPro" id="IPR010978">
    <property type="entry name" value="tRNA-bd_arm"/>
</dbReference>
<dbReference type="InterPro" id="IPR037118">
    <property type="entry name" value="Val-tRNA_synth_C_sf"/>
</dbReference>
<feature type="domain" description="Aminoacyl-tRNA synthetase class Ia" evidence="14">
    <location>
        <begin position="43"/>
        <end position="616"/>
    </location>
</feature>
<evidence type="ECO:0000256" key="12">
    <source>
        <dbReference type="ARBA" id="ARBA00029936"/>
    </source>
</evidence>
<feature type="domain" description="Valyl-tRNA synthetase tRNA-binding arm" evidence="16">
    <location>
        <begin position="856"/>
        <end position="921"/>
    </location>
</feature>
<dbReference type="InterPro" id="IPR009080">
    <property type="entry name" value="tRNAsynth_Ia_anticodon-bd"/>
</dbReference>
<dbReference type="FunFam" id="1.10.730.10:FF:000002">
    <property type="entry name" value="Leucine--tRNA ligase"/>
    <property type="match status" value="1"/>
</dbReference>
<dbReference type="NCBIfam" id="TIGR00422">
    <property type="entry name" value="valS"/>
    <property type="match status" value="1"/>
</dbReference>
<dbReference type="FunFam" id="3.90.740.10:FF:000015">
    <property type="entry name" value="Valine--tRNA ligase"/>
    <property type="match status" value="1"/>
</dbReference>
<dbReference type="InterPro" id="IPR002303">
    <property type="entry name" value="Valyl-tRNA_ligase"/>
</dbReference>
<dbReference type="Pfam" id="PF08264">
    <property type="entry name" value="Anticodon_1"/>
    <property type="match status" value="1"/>
</dbReference>
<comment type="caution">
    <text evidence="17">The sequence shown here is derived from an EMBL/GenBank/DDBJ whole genome shotgun (WGS) entry which is preliminary data.</text>
</comment>
<dbReference type="InterPro" id="IPR001412">
    <property type="entry name" value="aa-tRNA-synth_I_CS"/>
</dbReference>
<evidence type="ECO:0000256" key="9">
    <source>
        <dbReference type="ARBA" id="ARBA00022917"/>
    </source>
</evidence>
<dbReference type="NCBIfam" id="NF004349">
    <property type="entry name" value="PRK05729.1"/>
    <property type="match status" value="1"/>
</dbReference>
<evidence type="ECO:0000256" key="6">
    <source>
        <dbReference type="ARBA" id="ARBA00022598"/>
    </source>
</evidence>
<dbReference type="Gene3D" id="3.40.50.620">
    <property type="entry name" value="HUPs"/>
    <property type="match status" value="2"/>
</dbReference>
<evidence type="ECO:0000256" key="2">
    <source>
        <dbReference type="ARBA" id="ARBA00005594"/>
    </source>
</evidence>
<dbReference type="EC" id="6.1.1.9" evidence="4"/>
<keyword evidence="5" id="KW-0963">Cytoplasm</keyword>
<proteinExistence type="inferred from homology"/>
<dbReference type="GO" id="GO:0005829">
    <property type="term" value="C:cytosol"/>
    <property type="evidence" value="ECO:0007669"/>
    <property type="project" value="TreeGrafter"/>
</dbReference>
<dbReference type="CDD" id="cd07962">
    <property type="entry name" value="Anticodon_Ia_Val"/>
    <property type="match status" value="1"/>
</dbReference>
<evidence type="ECO:0000256" key="11">
    <source>
        <dbReference type="ARBA" id="ARBA00023146"/>
    </source>
</evidence>
<keyword evidence="11" id="KW-0030">Aminoacyl-tRNA synthetase</keyword>
<dbReference type="Gene3D" id="1.10.730.10">
    <property type="entry name" value="Isoleucyl-tRNA Synthetase, Domain 1"/>
    <property type="match status" value="1"/>
</dbReference>
<dbReference type="Pfam" id="PF10458">
    <property type="entry name" value="Val_tRNA-synt_C"/>
    <property type="match status" value="1"/>
</dbReference>
<dbReference type="PRINTS" id="PR00986">
    <property type="entry name" value="TRNASYNTHVAL"/>
</dbReference>
<keyword evidence="8" id="KW-0067">ATP-binding</keyword>
<dbReference type="GO" id="GO:0002161">
    <property type="term" value="F:aminoacyl-tRNA deacylase activity"/>
    <property type="evidence" value="ECO:0007669"/>
    <property type="project" value="InterPro"/>
</dbReference>
<evidence type="ECO:0000256" key="8">
    <source>
        <dbReference type="ARBA" id="ARBA00022840"/>
    </source>
</evidence>
<comment type="catalytic activity">
    <reaction evidence="13">
        <text>tRNA(Val) + L-valine + ATP = L-valyl-tRNA(Val) + AMP + diphosphate</text>
        <dbReference type="Rhea" id="RHEA:10704"/>
        <dbReference type="Rhea" id="RHEA-COMP:9672"/>
        <dbReference type="Rhea" id="RHEA-COMP:9708"/>
        <dbReference type="ChEBI" id="CHEBI:30616"/>
        <dbReference type="ChEBI" id="CHEBI:33019"/>
        <dbReference type="ChEBI" id="CHEBI:57762"/>
        <dbReference type="ChEBI" id="CHEBI:78442"/>
        <dbReference type="ChEBI" id="CHEBI:78537"/>
        <dbReference type="ChEBI" id="CHEBI:456215"/>
        <dbReference type="EC" id="6.1.1.9"/>
    </reaction>
</comment>
<keyword evidence="7" id="KW-0547">Nucleotide-binding</keyword>